<reference evidence="2" key="1">
    <citation type="journal article" date="2020" name="Stud. Mycol.">
        <title>101 Dothideomycetes genomes: a test case for predicting lifestyles and emergence of pathogens.</title>
        <authorList>
            <person name="Haridas S."/>
            <person name="Albert R."/>
            <person name="Binder M."/>
            <person name="Bloem J."/>
            <person name="Labutti K."/>
            <person name="Salamov A."/>
            <person name="Andreopoulos B."/>
            <person name="Baker S."/>
            <person name="Barry K."/>
            <person name="Bills G."/>
            <person name="Bluhm B."/>
            <person name="Cannon C."/>
            <person name="Castanera R."/>
            <person name="Culley D."/>
            <person name="Daum C."/>
            <person name="Ezra D."/>
            <person name="Gonzalez J."/>
            <person name="Henrissat B."/>
            <person name="Kuo A."/>
            <person name="Liang C."/>
            <person name="Lipzen A."/>
            <person name="Lutzoni F."/>
            <person name="Magnuson J."/>
            <person name="Mondo S."/>
            <person name="Nolan M."/>
            <person name="Ohm R."/>
            <person name="Pangilinan J."/>
            <person name="Park H.-J."/>
            <person name="Ramirez L."/>
            <person name="Alfaro M."/>
            <person name="Sun H."/>
            <person name="Tritt A."/>
            <person name="Yoshinaga Y."/>
            <person name="Zwiers L.-H."/>
            <person name="Turgeon B."/>
            <person name="Goodwin S."/>
            <person name="Spatafora J."/>
            <person name="Crous P."/>
            <person name="Grigoriev I."/>
        </authorList>
    </citation>
    <scope>NUCLEOTIDE SEQUENCE</scope>
    <source>
        <strain evidence="2">CBS 473.64</strain>
    </source>
</reference>
<gene>
    <name evidence="2" type="ORF">P280DRAFT_387178</name>
</gene>
<dbReference type="AlphaFoldDB" id="A0A6A6SIL9"/>
<evidence type="ECO:0000259" key="1">
    <source>
        <dbReference type="Pfam" id="PF20150"/>
    </source>
</evidence>
<feature type="domain" description="2EXR" evidence="1">
    <location>
        <begin position="65"/>
        <end position="142"/>
    </location>
</feature>
<dbReference type="PANTHER" id="PTHR42085">
    <property type="entry name" value="F-BOX DOMAIN-CONTAINING PROTEIN"/>
    <property type="match status" value="1"/>
</dbReference>
<keyword evidence="3" id="KW-1185">Reference proteome</keyword>
<protein>
    <recommendedName>
        <fullName evidence="1">2EXR domain-containing protein</fullName>
    </recommendedName>
</protein>
<evidence type="ECO:0000313" key="2">
    <source>
        <dbReference type="EMBL" id="KAF2646248.1"/>
    </source>
</evidence>
<dbReference type="PANTHER" id="PTHR42085:SF8">
    <property type="entry name" value="F-BOX DOMAIN-CONTAINING PROTEIN"/>
    <property type="match status" value="1"/>
</dbReference>
<dbReference type="InterPro" id="IPR038883">
    <property type="entry name" value="AN11006-like"/>
</dbReference>
<dbReference type="InterPro" id="IPR045518">
    <property type="entry name" value="2EXR"/>
</dbReference>
<proteinExistence type="predicted"/>
<accession>A0A6A6SIL9</accession>
<evidence type="ECO:0000313" key="3">
    <source>
        <dbReference type="Proteomes" id="UP000799753"/>
    </source>
</evidence>
<dbReference type="Proteomes" id="UP000799753">
    <property type="component" value="Unassembled WGS sequence"/>
</dbReference>
<dbReference type="OrthoDB" id="5397846at2759"/>
<sequence>MANVQSTPATVVAIRFPKRKRVAVNYYEEDMDSDDAQKDVYHEELKASKTRKRKTTTPKTLKVFPFLQLPAEIRNQIYSLCLVDPVGIYLCATTKKVRRTVRRVPESNYLDFANNVPNKIAPLVPALLATNKQIYEEARTMLYDNDFYMGDTLTMHSFLVDIGARAAALLKRVALISWGGGRGVNKAYNHASFTALSTATNLENFIIYRTLGYRSDPKGVATNFYRDAFPWLEAYGTAKGKVDAAVDTVQISGSNLCLTRRHRERWPREMTSGTYDKMDEFREELSKLLSDRMDMIRR</sequence>
<dbReference type="EMBL" id="MU006776">
    <property type="protein sequence ID" value="KAF2646248.1"/>
    <property type="molecule type" value="Genomic_DNA"/>
</dbReference>
<dbReference type="Pfam" id="PF20150">
    <property type="entry name" value="2EXR"/>
    <property type="match status" value="1"/>
</dbReference>
<organism evidence="2 3">
    <name type="scientific">Massarina eburnea CBS 473.64</name>
    <dbReference type="NCBI Taxonomy" id="1395130"/>
    <lineage>
        <taxon>Eukaryota</taxon>
        <taxon>Fungi</taxon>
        <taxon>Dikarya</taxon>
        <taxon>Ascomycota</taxon>
        <taxon>Pezizomycotina</taxon>
        <taxon>Dothideomycetes</taxon>
        <taxon>Pleosporomycetidae</taxon>
        <taxon>Pleosporales</taxon>
        <taxon>Massarineae</taxon>
        <taxon>Massarinaceae</taxon>
        <taxon>Massarina</taxon>
    </lineage>
</organism>
<name>A0A6A6SIL9_9PLEO</name>